<dbReference type="CDD" id="cd09272">
    <property type="entry name" value="RNase_HI_RT_Ty1"/>
    <property type="match status" value="1"/>
</dbReference>
<comment type="caution">
    <text evidence="2">The sequence shown here is derived from an EMBL/GenBank/DDBJ whole genome shotgun (WGS) entry which is preliminary data.</text>
</comment>
<reference evidence="2 3" key="1">
    <citation type="submission" date="2024-01" db="EMBL/GenBank/DDBJ databases">
        <title>The complete chloroplast genome sequence of Lithospermum erythrorhizon: insights into the phylogenetic relationship among Boraginaceae species and the maternal lineages of purple gromwells.</title>
        <authorList>
            <person name="Okada T."/>
            <person name="Watanabe K."/>
        </authorList>
    </citation>
    <scope>NUCLEOTIDE SEQUENCE [LARGE SCALE GENOMIC DNA]</scope>
</reference>
<accession>A0AAV3QPQ1</accession>
<dbReference type="Proteomes" id="UP001454036">
    <property type="component" value="Unassembled WGS sequence"/>
</dbReference>
<dbReference type="InterPro" id="IPR013103">
    <property type="entry name" value="RVT_2"/>
</dbReference>
<gene>
    <name evidence="2" type="ORF">LIER_21302</name>
</gene>
<dbReference type="PANTHER" id="PTHR11439">
    <property type="entry name" value="GAG-POL-RELATED RETROTRANSPOSON"/>
    <property type="match status" value="1"/>
</dbReference>
<dbReference type="AlphaFoldDB" id="A0AAV3QPQ1"/>
<evidence type="ECO:0000313" key="2">
    <source>
        <dbReference type="EMBL" id="GAA0166054.1"/>
    </source>
</evidence>
<dbReference type="InterPro" id="IPR043502">
    <property type="entry name" value="DNA/RNA_pol_sf"/>
</dbReference>
<protein>
    <recommendedName>
        <fullName evidence="1">Reverse transcriptase Ty1/copia-type domain-containing protein</fullName>
    </recommendedName>
</protein>
<proteinExistence type="predicted"/>
<dbReference type="SUPFAM" id="SSF56672">
    <property type="entry name" value="DNA/RNA polymerases"/>
    <property type="match status" value="1"/>
</dbReference>
<dbReference type="EMBL" id="BAABME010005588">
    <property type="protein sequence ID" value="GAA0166054.1"/>
    <property type="molecule type" value="Genomic_DNA"/>
</dbReference>
<keyword evidence="3" id="KW-1185">Reference proteome</keyword>
<evidence type="ECO:0000259" key="1">
    <source>
        <dbReference type="Pfam" id="PF07727"/>
    </source>
</evidence>
<dbReference type="Pfam" id="PF07727">
    <property type="entry name" value="RVT_2"/>
    <property type="match status" value="1"/>
</dbReference>
<organism evidence="2 3">
    <name type="scientific">Lithospermum erythrorhizon</name>
    <name type="common">Purple gromwell</name>
    <name type="synonym">Lithospermum officinale var. erythrorhizon</name>
    <dbReference type="NCBI Taxonomy" id="34254"/>
    <lineage>
        <taxon>Eukaryota</taxon>
        <taxon>Viridiplantae</taxon>
        <taxon>Streptophyta</taxon>
        <taxon>Embryophyta</taxon>
        <taxon>Tracheophyta</taxon>
        <taxon>Spermatophyta</taxon>
        <taxon>Magnoliopsida</taxon>
        <taxon>eudicotyledons</taxon>
        <taxon>Gunneridae</taxon>
        <taxon>Pentapetalae</taxon>
        <taxon>asterids</taxon>
        <taxon>lamiids</taxon>
        <taxon>Boraginales</taxon>
        <taxon>Boraginaceae</taxon>
        <taxon>Boraginoideae</taxon>
        <taxon>Lithospermeae</taxon>
        <taxon>Lithospermum</taxon>
    </lineage>
</organism>
<dbReference type="PANTHER" id="PTHR11439:SF498">
    <property type="entry name" value="DNAK FAMILY PROTEIN"/>
    <property type="match status" value="1"/>
</dbReference>
<feature type="domain" description="Reverse transcriptase Ty1/copia-type" evidence="1">
    <location>
        <begin position="5"/>
        <end position="52"/>
    </location>
</feature>
<sequence length="217" mass="24810">MDIPEGCVCRLRKSLYGLKQASRQWFSKLNSDLLSLGYSQSKNDYSLYIKHSSTDLGSLHYFLGFEIAQLDEGISMHQCKFASELIADSEILHSAPSVKHYLTLLPLHTKLVPRDSPLLPNPEYYNSMYRRSVTGYLITLRGSPISWKSKKQTTISRSSSKVEYRAMAMASSEVTWFVRLLEELSLNHLARVILYCDNTSTIHIAKNPVFHEHTKAY</sequence>
<name>A0AAV3QPQ1_LITER</name>
<evidence type="ECO:0000313" key="3">
    <source>
        <dbReference type="Proteomes" id="UP001454036"/>
    </source>
</evidence>